<dbReference type="Pfam" id="PF09851">
    <property type="entry name" value="SHOCT"/>
    <property type="match status" value="1"/>
</dbReference>
<reference evidence="2" key="1">
    <citation type="journal article" date="2021" name="Proc. Natl. Acad. Sci. U.S.A.">
        <title>A Catalog of Tens of Thousands of Viruses from Human Metagenomes Reveals Hidden Associations with Chronic Diseases.</title>
        <authorList>
            <person name="Tisza M.J."/>
            <person name="Buck C.B."/>
        </authorList>
    </citation>
    <scope>NUCLEOTIDE SEQUENCE</scope>
    <source>
        <strain evidence="2">CtNZz8</strain>
    </source>
</reference>
<proteinExistence type="predicted"/>
<organism evidence="2">
    <name type="scientific">Caudovirales sp. ctNZz8</name>
    <dbReference type="NCBI Taxonomy" id="2826772"/>
    <lineage>
        <taxon>Viruses</taxon>
        <taxon>Duplodnaviria</taxon>
        <taxon>Heunggongvirae</taxon>
        <taxon>Uroviricota</taxon>
        <taxon>Caudoviricetes</taxon>
    </lineage>
</organism>
<protein>
    <submittedName>
        <fullName evidence="2">Short C-terminal domain</fullName>
    </submittedName>
</protein>
<name>A0A8S5QZQ5_9CAUD</name>
<accession>A0A8S5QZQ5</accession>
<feature type="domain" description="SHOCT" evidence="1">
    <location>
        <begin position="117"/>
        <end position="144"/>
    </location>
</feature>
<sequence length="146" mass="16057">MNNPDITLRCMNGFTVHIKAENLIVESKRKEETFPISKIQSFALKEPRGISPGSITFRTAQAATSGIGLGFGVSAAIGAEQNFFFTKSEADTAIRIRDYISNFNTTQSEGRVVSVVEEIRGLKGLLDDGILTQEEFDTKKRQLLGI</sequence>
<dbReference type="EMBL" id="BK015770">
    <property type="protein sequence ID" value="DAE24148.1"/>
    <property type="molecule type" value="Genomic_DNA"/>
</dbReference>
<evidence type="ECO:0000259" key="1">
    <source>
        <dbReference type="Pfam" id="PF09851"/>
    </source>
</evidence>
<evidence type="ECO:0000313" key="2">
    <source>
        <dbReference type="EMBL" id="DAE24148.1"/>
    </source>
</evidence>
<dbReference type="InterPro" id="IPR018649">
    <property type="entry name" value="SHOCT"/>
</dbReference>